<dbReference type="PANTHER" id="PTHR42872:SF6">
    <property type="entry name" value="PROTEIN-GLUTAMATE METHYLESTERASE_PROTEIN-GLUTAMINE GLUTAMINASE"/>
    <property type="match status" value="1"/>
</dbReference>
<keyword evidence="4" id="KW-1185">Reference proteome</keyword>
<dbReference type="RefSeq" id="WP_317124524.1">
    <property type="nucleotide sequence ID" value="NZ_JAWJBA010001072.1"/>
</dbReference>
<dbReference type="Pfam" id="PF00072">
    <property type="entry name" value="Response_reg"/>
    <property type="match status" value="1"/>
</dbReference>
<gene>
    <name evidence="3" type="ORF">RYX56_25415</name>
</gene>
<feature type="non-terminal residue" evidence="3">
    <location>
        <position position="1"/>
    </location>
</feature>
<organism evidence="3 4">
    <name type="scientific">Alkalihalophilus lindianensis</name>
    <dbReference type="NCBI Taxonomy" id="1630542"/>
    <lineage>
        <taxon>Bacteria</taxon>
        <taxon>Bacillati</taxon>
        <taxon>Bacillota</taxon>
        <taxon>Bacilli</taxon>
        <taxon>Bacillales</taxon>
        <taxon>Bacillaceae</taxon>
        <taxon>Alkalihalophilus</taxon>
    </lineage>
</organism>
<reference evidence="3 4" key="1">
    <citation type="submission" date="2023-10" db="EMBL/GenBank/DDBJ databases">
        <title>Screening of Alkalihalobacillus lindianensis BZ-TG-R113 and Its Alleviation of Salt Stress on Rapeseed Growth.</title>
        <authorList>
            <person name="Zhao B."/>
            <person name="Guo T."/>
        </authorList>
    </citation>
    <scope>NUCLEOTIDE SEQUENCE [LARGE SCALE GENOMIC DNA]</scope>
    <source>
        <strain evidence="3 4">BZ-TG-R113</strain>
    </source>
</reference>
<dbReference type="InterPro" id="IPR001789">
    <property type="entry name" value="Sig_transdc_resp-reg_receiver"/>
</dbReference>
<dbReference type="InterPro" id="IPR011006">
    <property type="entry name" value="CheY-like_superfamily"/>
</dbReference>
<dbReference type="SUPFAM" id="SSF52172">
    <property type="entry name" value="CheY-like"/>
    <property type="match status" value="1"/>
</dbReference>
<proteinExistence type="predicted"/>
<evidence type="ECO:0000313" key="4">
    <source>
        <dbReference type="Proteomes" id="UP001287282"/>
    </source>
</evidence>
<feature type="modified residue" description="4-aspartylphosphate" evidence="1">
    <location>
        <position position="61"/>
    </location>
</feature>
<protein>
    <submittedName>
        <fullName evidence="3">Response regulator</fullName>
    </submittedName>
</protein>
<dbReference type="PANTHER" id="PTHR42872">
    <property type="entry name" value="PROTEIN-GLUTAMATE METHYLESTERASE/PROTEIN-GLUTAMINE GLUTAMINASE"/>
    <property type="match status" value="1"/>
</dbReference>
<evidence type="ECO:0000256" key="1">
    <source>
        <dbReference type="PROSITE-ProRule" id="PRU00169"/>
    </source>
</evidence>
<name>A0ABU3XJ87_9BACI</name>
<accession>A0ABU3XJ87</accession>
<sequence>KTTAPAGAIRAIVIDDSPTVRDFLSAILGQNGDIQVVGSGANGEEALRLAHDLKPDVITMDIRMPRMDGLEATRRIMA</sequence>
<feature type="domain" description="Response regulatory" evidence="2">
    <location>
        <begin position="10"/>
        <end position="78"/>
    </location>
</feature>
<evidence type="ECO:0000259" key="2">
    <source>
        <dbReference type="PROSITE" id="PS50110"/>
    </source>
</evidence>
<keyword evidence="1" id="KW-0597">Phosphoprotein</keyword>
<dbReference type="EMBL" id="JAWJBA010001072">
    <property type="protein sequence ID" value="MDV2687692.1"/>
    <property type="molecule type" value="Genomic_DNA"/>
</dbReference>
<feature type="non-terminal residue" evidence="3">
    <location>
        <position position="78"/>
    </location>
</feature>
<comment type="caution">
    <text evidence="3">The sequence shown here is derived from an EMBL/GenBank/DDBJ whole genome shotgun (WGS) entry which is preliminary data.</text>
</comment>
<dbReference type="Gene3D" id="3.40.50.2300">
    <property type="match status" value="1"/>
</dbReference>
<dbReference type="CDD" id="cd17541">
    <property type="entry name" value="REC_CheB-like"/>
    <property type="match status" value="1"/>
</dbReference>
<evidence type="ECO:0000313" key="3">
    <source>
        <dbReference type="EMBL" id="MDV2687692.1"/>
    </source>
</evidence>
<dbReference type="PROSITE" id="PS50110">
    <property type="entry name" value="RESPONSE_REGULATORY"/>
    <property type="match status" value="1"/>
</dbReference>
<dbReference type="Proteomes" id="UP001287282">
    <property type="component" value="Unassembled WGS sequence"/>
</dbReference>